<dbReference type="GO" id="GO:0008233">
    <property type="term" value="F:peptidase activity"/>
    <property type="evidence" value="ECO:0007669"/>
    <property type="project" value="InterPro"/>
</dbReference>
<evidence type="ECO:0000256" key="2">
    <source>
        <dbReference type="SAM" id="SignalP"/>
    </source>
</evidence>
<dbReference type="PROSITE" id="PS51257">
    <property type="entry name" value="PROKAR_LIPOPROTEIN"/>
    <property type="match status" value="1"/>
</dbReference>
<dbReference type="AlphaFoldDB" id="A0A4R6WVC1"/>
<keyword evidence="4" id="KW-1185">Reference proteome</keyword>
<dbReference type="Pfam" id="PF01650">
    <property type="entry name" value="Peptidase_C13"/>
    <property type="match status" value="1"/>
</dbReference>
<protein>
    <submittedName>
        <fullName evidence="3">Peptidase C13-like protein</fullName>
    </submittedName>
</protein>
<dbReference type="OrthoDB" id="345222at2"/>
<feature type="chain" id="PRO_5020827440" evidence="2">
    <location>
        <begin position="25"/>
        <end position="288"/>
    </location>
</feature>
<comment type="caution">
    <text evidence="3">The sequence shown here is derived from an EMBL/GenBank/DDBJ whole genome shotgun (WGS) entry which is preliminary data.</text>
</comment>
<dbReference type="EMBL" id="SNYW01000010">
    <property type="protein sequence ID" value="TDQ81059.1"/>
    <property type="molecule type" value="Genomic_DNA"/>
</dbReference>
<feature type="signal peptide" evidence="2">
    <location>
        <begin position="1"/>
        <end position="24"/>
    </location>
</feature>
<accession>A0A4R6WVC1</accession>
<evidence type="ECO:0000256" key="1">
    <source>
        <dbReference type="SAM" id="MobiDB-lite"/>
    </source>
</evidence>
<evidence type="ECO:0000313" key="3">
    <source>
        <dbReference type="EMBL" id="TDQ81059.1"/>
    </source>
</evidence>
<dbReference type="GO" id="GO:0006508">
    <property type="term" value="P:proteolysis"/>
    <property type="evidence" value="ECO:0007669"/>
    <property type="project" value="InterPro"/>
</dbReference>
<dbReference type="Proteomes" id="UP000295783">
    <property type="component" value="Unassembled WGS sequence"/>
</dbReference>
<proteinExistence type="predicted"/>
<gene>
    <name evidence="3" type="ORF">A8950_2929</name>
</gene>
<organism evidence="3 4">
    <name type="scientific">Dongia mobilis</name>
    <dbReference type="NCBI Taxonomy" id="578943"/>
    <lineage>
        <taxon>Bacteria</taxon>
        <taxon>Pseudomonadati</taxon>
        <taxon>Pseudomonadota</taxon>
        <taxon>Alphaproteobacteria</taxon>
        <taxon>Rhodospirillales</taxon>
        <taxon>Dongiaceae</taxon>
        <taxon>Dongia</taxon>
    </lineage>
</organism>
<sequence length="288" mass="30725">MHVLRLAVLPLMLGLGACSSSLFGGDAAPAPAQTAAAPAAVPQATPETAPAAQAPVAAEPAPEQQASAEPGQPARWGALFVAGDHSITAFDNATRRFYNIMQGKPRMKLARLTSDPAIAPSPNEIASLGTLDESLGFINSTEAANCFLFMTSHGKPAGFYLSQHDNVGGLLPPRTLDWLLDRHCGAKPTVAIISACYSGIFLTEGMEQPNRIILTAARADRPSFGCSAEQTYTFYDECLIESWLWAYSWRELHEKTTACVAQKESELGMTPSEPQAYFGEAVAELPMP</sequence>
<dbReference type="InterPro" id="IPR001096">
    <property type="entry name" value="Peptidase_C13"/>
</dbReference>
<reference evidence="3 4" key="1">
    <citation type="submission" date="2019-03" db="EMBL/GenBank/DDBJ databases">
        <title>Genomic Encyclopedia of Type Strains, Phase III (KMG-III): the genomes of soil and plant-associated and newly described type strains.</title>
        <authorList>
            <person name="Whitman W."/>
        </authorList>
    </citation>
    <scope>NUCLEOTIDE SEQUENCE [LARGE SCALE GENOMIC DNA]</scope>
    <source>
        <strain evidence="3 4">CGMCC 1.7660</strain>
    </source>
</reference>
<feature type="region of interest" description="Disordered" evidence="1">
    <location>
        <begin position="38"/>
        <end position="71"/>
    </location>
</feature>
<name>A0A4R6WVC1_9PROT</name>
<evidence type="ECO:0000313" key="4">
    <source>
        <dbReference type="Proteomes" id="UP000295783"/>
    </source>
</evidence>
<keyword evidence="2" id="KW-0732">Signal</keyword>
<dbReference type="Gene3D" id="3.40.50.1460">
    <property type="match status" value="1"/>
</dbReference>
<dbReference type="RefSeq" id="WP_133614381.1">
    <property type="nucleotide sequence ID" value="NZ_SNYW01000010.1"/>
</dbReference>